<keyword evidence="2" id="KW-1185">Reference proteome</keyword>
<dbReference type="AlphaFoldDB" id="A0A7J8SLM8"/>
<name>A0A7J8SLM8_GOSDV</name>
<sequence>MLLLQRMRFHLCLQRNNLKANGIVKILMTLISRNHGRMNMNLLRLRLVEEADYKSKIELFSKKGDNKTFDNFIPKFESDFVEYAELISHKLRPYENGKIAVREKKSSKKVIYYLLSLLLHFL</sequence>
<proteinExistence type="predicted"/>
<evidence type="ECO:0000313" key="2">
    <source>
        <dbReference type="Proteomes" id="UP000593561"/>
    </source>
</evidence>
<dbReference type="Proteomes" id="UP000593561">
    <property type="component" value="Unassembled WGS sequence"/>
</dbReference>
<evidence type="ECO:0000313" key="1">
    <source>
        <dbReference type="EMBL" id="MBA0626442.1"/>
    </source>
</evidence>
<dbReference type="EMBL" id="JABFAC010000010">
    <property type="protein sequence ID" value="MBA0626442.1"/>
    <property type="molecule type" value="Genomic_DNA"/>
</dbReference>
<dbReference type="PANTHER" id="PTHR21681:SF0">
    <property type="entry name" value="EUKARYOTIC TRANSLATION INITIATION FACTOR 3 SUBUNIT J"/>
    <property type="match status" value="1"/>
</dbReference>
<dbReference type="GO" id="GO:0005852">
    <property type="term" value="C:eukaryotic translation initiation factor 3 complex"/>
    <property type="evidence" value="ECO:0007669"/>
    <property type="project" value="InterPro"/>
</dbReference>
<gene>
    <name evidence="1" type="ORF">Godav_004109</name>
</gene>
<dbReference type="GO" id="GO:0003743">
    <property type="term" value="F:translation initiation factor activity"/>
    <property type="evidence" value="ECO:0007669"/>
    <property type="project" value="InterPro"/>
</dbReference>
<protein>
    <submittedName>
        <fullName evidence="1">Uncharacterized protein</fullName>
    </submittedName>
</protein>
<dbReference type="PANTHER" id="PTHR21681">
    <property type="entry name" value="EUKARYOTIC TRANSLATION INITIATION FACTOR 3 SUBUNIT J"/>
    <property type="match status" value="1"/>
</dbReference>
<reference evidence="1 2" key="1">
    <citation type="journal article" date="2019" name="Genome Biol. Evol.">
        <title>Insights into the evolution of the New World diploid cottons (Gossypium, subgenus Houzingenia) based on genome sequencing.</title>
        <authorList>
            <person name="Grover C.E."/>
            <person name="Arick M.A. 2nd"/>
            <person name="Thrash A."/>
            <person name="Conover J.L."/>
            <person name="Sanders W.S."/>
            <person name="Peterson D.G."/>
            <person name="Frelichowski J.E."/>
            <person name="Scheffler J.A."/>
            <person name="Scheffler B.E."/>
            <person name="Wendel J.F."/>
        </authorList>
    </citation>
    <scope>NUCLEOTIDE SEQUENCE [LARGE SCALE GENOMIC DNA]</scope>
    <source>
        <strain evidence="1">27</strain>
        <tissue evidence="1">Leaf</tissue>
    </source>
</reference>
<comment type="caution">
    <text evidence="1">The sequence shown here is derived from an EMBL/GenBank/DDBJ whole genome shotgun (WGS) entry which is preliminary data.</text>
</comment>
<accession>A0A7J8SLM8</accession>
<dbReference type="InterPro" id="IPR013906">
    <property type="entry name" value="eIF3j"/>
</dbReference>
<organism evidence="1 2">
    <name type="scientific">Gossypium davidsonii</name>
    <name type="common">Davidson's cotton</name>
    <name type="synonym">Gossypium klotzschianum subsp. davidsonii</name>
    <dbReference type="NCBI Taxonomy" id="34287"/>
    <lineage>
        <taxon>Eukaryota</taxon>
        <taxon>Viridiplantae</taxon>
        <taxon>Streptophyta</taxon>
        <taxon>Embryophyta</taxon>
        <taxon>Tracheophyta</taxon>
        <taxon>Spermatophyta</taxon>
        <taxon>Magnoliopsida</taxon>
        <taxon>eudicotyledons</taxon>
        <taxon>Gunneridae</taxon>
        <taxon>Pentapetalae</taxon>
        <taxon>rosids</taxon>
        <taxon>malvids</taxon>
        <taxon>Malvales</taxon>
        <taxon>Malvaceae</taxon>
        <taxon>Malvoideae</taxon>
        <taxon>Gossypium</taxon>
    </lineage>
</organism>